<accession>A0A1E1WE40</accession>
<dbReference type="PROSITE" id="PS51029">
    <property type="entry name" value="MADF"/>
    <property type="match status" value="1"/>
</dbReference>
<dbReference type="EMBL" id="GDQN01005800">
    <property type="protein sequence ID" value="JAT85254.1"/>
    <property type="molecule type" value="Transcribed_RNA"/>
</dbReference>
<dbReference type="PANTHER" id="PTHR12243:SF60">
    <property type="entry name" value="SI:CH211-15D5.12-RELATED"/>
    <property type="match status" value="1"/>
</dbReference>
<dbReference type="GO" id="GO:0005634">
    <property type="term" value="C:nucleus"/>
    <property type="evidence" value="ECO:0007669"/>
    <property type="project" value="TreeGrafter"/>
</dbReference>
<feature type="domain" description="MADF" evidence="2">
    <location>
        <begin position="8"/>
        <end position="95"/>
    </location>
</feature>
<sequence length="221" mass="25994">MTENQTERLIQLVQAHPCLYNRRDKDYRNTIRKDYIWDKIAKELQQNRETAKGKWKNLKDGYTKFKKQNKVTTSQQRYANWVWGPYLEFLDFTLKDSSRKMRVDVDVVKSETVCWPEVETSMHSSSRSPPSNASPQFVTADVDFFAPSSPHSDDGSKKRRLGSQDEENHDLDYLKQKNYDAVDYLFTSYAETFRKLKPRTQAEVKMKLAQVFAEAEIKDLD</sequence>
<reference evidence="3" key="1">
    <citation type="submission" date="2015-09" db="EMBL/GenBank/DDBJ databases">
        <title>De novo assembly of Pectinophora gossypiella (Pink Bollworm) gut transcriptome.</title>
        <authorList>
            <person name="Tassone E.E."/>
        </authorList>
    </citation>
    <scope>NUCLEOTIDE SEQUENCE</scope>
</reference>
<evidence type="ECO:0000313" key="3">
    <source>
        <dbReference type="EMBL" id="JAT85254.1"/>
    </source>
</evidence>
<dbReference type="AlphaFoldDB" id="A0A1E1WE40"/>
<dbReference type="OrthoDB" id="6081971at2759"/>
<protein>
    <recommendedName>
        <fullName evidence="2">MADF domain-containing protein</fullName>
    </recommendedName>
</protein>
<feature type="region of interest" description="Disordered" evidence="1">
    <location>
        <begin position="146"/>
        <end position="169"/>
    </location>
</feature>
<dbReference type="InterPro" id="IPR006578">
    <property type="entry name" value="MADF-dom"/>
</dbReference>
<evidence type="ECO:0000256" key="1">
    <source>
        <dbReference type="SAM" id="MobiDB-lite"/>
    </source>
</evidence>
<dbReference type="GO" id="GO:0006357">
    <property type="term" value="P:regulation of transcription by RNA polymerase II"/>
    <property type="evidence" value="ECO:0007669"/>
    <property type="project" value="TreeGrafter"/>
</dbReference>
<dbReference type="SMART" id="SM00595">
    <property type="entry name" value="MADF"/>
    <property type="match status" value="1"/>
</dbReference>
<dbReference type="PANTHER" id="PTHR12243">
    <property type="entry name" value="MADF DOMAIN TRANSCRIPTION FACTOR"/>
    <property type="match status" value="1"/>
</dbReference>
<gene>
    <name evidence="3" type="ORF">g.2335</name>
</gene>
<name>A0A1E1WE40_PECGO</name>
<evidence type="ECO:0000259" key="2">
    <source>
        <dbReference type="PROSITE" id="PS51029"/>
    </source>
</evidence>
<organism evidence="3">
    <name type="scientific">Pectinophora gossypiella</name>
    <name type="common">Cotton pink bollworm</name>
    <name type="synonym">Depressaria gossypiella</name>
    <dbReference type="NCBI Taxonomy" id="13191"/>
    <lineage>
        <taxon>Eukaryota</taxon>
        <taxon>Metazoa</taxon>
        <taxon>Ecdysozoa</taxon>
        <taxon>Arthropoda</taxon>
        <taxon>Hexapoda</taxon>
        <taxon>Insecta</taxon>
        <taxon>Pterygota</taxon>
        <taxon>Neoptera</taxon>
        <taxon>Endopterygota</taxon>
        <taxon>Lepidoptera</taxon>
        <taxon>Glossata</taxon>
        <taxon>Ditrysia</taxon>
        <taxon>Gelechioidea</taxon>
        <taxon>Gelechiidae</taxon>
        <taxon>Apatetrinae</taxon>
        <taxon>Pectinophora</taxon>
    </lineage>
</organism>
<dbReference type="GO" id="GO:0005667">
    <property type="term" value="C:transcription regulator complex"/>
    <property type="evidence" value="ECO:0007669"/>
    <property type="project" value="TreeGrafter"/>
</dbReference>
<dbReference type="InterPro" id="IPR039353">
    <property type="entry name" value="TF_Adf1"/>
</dbReference>
<dbReference type="Pfam" id="PF10545">
    <property type="entry name" value="MADF_DNA_bdg"/>
    <property type="match status" value="1"/>
</dbReference>
<proteinExistence type="predicted"/>